<keyword evidence="3" id="KW-1185">Reference proteome</keyword>
<feature type="region of interest" description="Disordered" evidence="1">
    <location>
        <begin position="115"/>
        <end position="176"/>
    </location>
</feature>
<reference evidence="2 3" key="1">
    <citation type="journal article" date="2024" name="Plant Biotechnol. J.">
        <title>Dendrobium thyrsiflorum genome and its molecular insights into genes involved in important horticultural traits.</title>
        <authorList>
            <person name="Chen B."/>
            <person name="Wang J.Y."/>
            <person name="Zheng P.J."/>
            <person name="Li K.L."/>
            <person name="Liang Y.M."/>
            <person name="Chen X.F."/>
            <person name="Zhang C."/>
            <person name="Zhao X."/>
            <person name="He X."/>
            <person name="Zhang G.Q."/>
            <person name="Liu Z.J."/>
            <person name="Xu Q."/>
        </authorList>
    </citation>
    <scope>NUCLEOTIDE SEQUENCE [LARGE SCALE GENOMIC DNA]</scope>
    <source>
        <strain evidence="2">GZMU011</strain>
    </source>
</reference>
<accession>A0ABD0US41</accession>
<dbReference type="AlphaFoldDB" id="A0ABD0US41"/>
<feature type="compositionally biased region" description="Basic and acidic residues" evidence="1">
    <location>
        <begin position="16"/>
        <end position="25"/>
    </location>
</feature>
<evidence type="ECO:0000313" key="2">
    <source>
        <dbReference type="EMBL" id="KAL0915647.1"/>
    </source>
</evidence>
<evidence type="ECO:0000256" key="1">
    <source>
        <dbReference type="SAM" id="MobiDB-lite"/>
    </source>
</evidence>
<protein>
    <submittedName>
        <fullName evidence="2">Uncharacterized protein</fullName>
    </submittedName>
</protein>
<sequence>MFFPVSSTNISGPQERIQDNSRSDRIGSSQKSIFEDRGGVHVSKKKRFSAGFGWKQKELRFSAGFRRKRKESKVLCLTGQSVPTTLVVHMALTPQHWQLTVPLPVVPVEAAHARVSCPPSSSRKRGTQAKLPSPPTHQDIIPATVPGKVESQPPHRPQRQEFLGASPPSKGEVHGTFESLDKGKRPIQFCNAWSLQTPGIARLCCPLATVQISFNSIEYFESYGHFKIPKSGSTRAVRSRLKARSDGPDPILPADQAERLGMVLTWHHLVRPSRPRHRTIQIRPSDVVKWRAVARYVSCHTVQEEVVVVVGGIVGGCRTVQQTRPCPGCAAAVVGRRTRTSSFETAVAEIQRCRTGSQRLQTCPPADLSGSAGGVALVQELEEVLAQTKKEKGYHRHQEEVVAVVGGIVGGGRIVQQTRLCPGCAAAVADLCIRTSGFEITVDEFQRYQLGSQKLQTCPPADLSVNAGGVELGQELDQQSQIEQLAQWFDQWEARFESYVIEDQQ</sequence>
<dbReference type="EMBL" id="JANQDX010000012">
    <property type="protein sequence ID" value="KAL0915647.1"/>
    <property type="molecule type" value="Genomic_DNA"/>
</dbReference>
<organism evidence="2 3">
    <name type="scientific">Dendrobium thyrsiflorum</name>
    <name type="common">Pinecone-like raceme dendrobium</name>
    <name type="synonym">Orchid</name>
    <dbReference type="NCBI Taxonomy" id="117978"/>
    <lineage>
        <taxon>Eukaryota</taxon>
        <taxon>Viridiplantae</taxon>
        <taxon>Streptophyta</taxon>
        <taxon>Embryophyta</taxon>
        <taxon>Tracheophyta</taxon>
        <taxon>Spermatophyta</taxon>
        <taxon>Magnoliopsida</taxon>
        <taxon>Liliopsida</taxon>
        <taxon>Asparagales</taxon>
        <taxon>Orchidaceae</taxon>
        <taxon>Epidendroideae</taxon>
        <taxon>Malaxideae</taxon>
        <taxon>Dendrobiinae</taxon>
        <taxon>Dendrobium</taxon>
    </lineage>
</organism>
<dbReference type="Proteomes" id="UP001552299">
    <property type="component" value="Unassembled WGS sequence"/>
</dbReference>
<name>A0ABD0US41_DENTH</name>
<feature type="compositionally biased region" description="Polar residues" evidence="1">
    <location>
        <begin position="1"/>
        <end position="12"/>
    </location>
</feature>
<gene>
    <name evidence="2" type="ORF">M5K25_016080</name>
</gene>
<feature type="region of interest" description="Disordered" evidence="1">
    <location>
        <begin position="1"/>
        <end position="33"/>
    </location>
</feature>
<proteinExistence type="predicted"/>
<comment type="caution">
    <text evidence="2">The sequence shown here is derived from an EMBL/GenBank/DDBJ whole genome shotgun (WGS) entry which is preliminary data.</text>
</comment>
<evidence type="ECO:0000313" key="3">
    <source>
        <dbReference type="Proteomes" id="UP001552299"/>
    </source>
</evidence>